<evidence type="ECO:0000313" key="1">
    <source>
        <dbReference type="EMBL" id="MBW62230.1"/>
    </source>
</evidence>
<name>A0A2M4CA78_9DIPT</name>
<sequence length="87" mass="9468">MCRAVATLVAVAKLTPNARGTPCPHTSNQVRHNIISHLLWICPNYPRDPTQTRPPDCCDRLMIECVSPQRSGSLPVGVTPHVDEGGI</sequence>
<dbReference type="AlphaFoldDB" id="A0A2M4CA78"/>
<accession>A0A2M4CA78</accession>
<reference evidence="1" key="1">
    <citation type="submission" date="2018-01" db="EMBL/GenBank/DDBJ databases">
        <title>An insight into the sialome of Amazonian anophelines.</title>
        <authorList>
            <person name="Ribeiro J.M."/>
            <person name="Scarpassa V."/>
            <person name="Calvo E."/>
        </authorList>
    </citation>
    <scope>NUCLEOTIDE SEQUENCE</scope>
    <source>
        <tissue evidence="1">Salivary glands</tissue>
    </source>
</reference>
<proteinExistence type="predicted"/>
<organism evidence="1">
    <name type="scientific">Anopheles marajoara</name>
    <dbReference type="NCBI Taxonomy" id="58244"/>
    <lineage>
        <taxon>Eukaryota</taxon>
        <taxon>Metazoa</taxon>
        <taxon>Ecdysozoa</taxon>
        <taxon>Arthropoda</taxon>
        <taxon>Hexapoda</taxon>
        <taxon>Insecta</taxon>
        <taxon>Pterygota</taxon>
        <taxon>Neoptera</taxon>
        <taxon>Endopterygota</taxon>
        <taxon>Diptera</taxon>
        <taxon>Nematocera</taxon>
        <taxon>Culicoidea</taxon>
        <taxon>Culicidae</taxon>
        <taxon>Anophelinae</taxon>
        <taxon>Anopheles</taxon>
    </lineage>
</organism>
<dbReference type="EMBL" id="GGFJ01013089">
    <property type="protein sequence ID" value="MBW62230.1"/>
    <property type="molecule type" value="Transcribed_RNA"/>
</dbReference>
<protein>
    <submittedName>
        <fullName evidence="1">Putative secreted protein</fullName>
    </submittedName>
</protein>